<evidence type="ECO:0000313" key="2">
    <source>
        <dbReference type="Proteomes" id="UP000218263"/>
    </source>
</evidence>
<proteinExistence type="predicted"/>
<dbReference type="KEGG" id="mgot:MgSA37_03829"/>
<evidence type="ECO:0000313" key="1">
    <source>
        <dbReference type="EMBL" id="BAU55638.1"/>
    </source>
</evidence>
<dbReference type="Proteomes" id="UP000218263">
    <property type="component" value="Chromosome"/>
</dbReference>
<name>A0A0X8X5U4_9SPHI</name>
<accession>A0A0X8X5U4</accession>
<organism evidence="1 2">
    <name type="scientific">Mucilaginibacter gotjawali</name>
    <dbReference type="NCBI Taxonomy" id="1550579"/>
    <lineage>
        <taxon>Bacteria</taxon>
        <taxon>Pseudomonadati</taxon>
        <taxon>Bacteroidota</taxon>
        <taxon>Sphingobacteriia</taxon>
        <taxon>Sphingobacteriales</taxon>
        <taxon>Sphingobacteriaceae</taxon>
        <taxon>Mucilaginibacter</taxon>
    </lineage>
</organism>
<protein>
    <submittedName>
        <fullName evidence="1">Uncharacterized protein</fullName>
    </submittedName>
</protein>
<sequence length="114" mass="12818">MKKPFAFRILLFTSSLFFAFCFSLSAQAQEYVFDQQYFVSVEANQAVRSSAESTHDQYLGKINNNIQDVNINVGSVVLAETIIYNDHCRHGNETAGYCAEANDRSDESQCSANR</sequence>
<keyword evidence="2" id="KW-1185">Reference proteome</keyword>
<reference evidence="1 2" key="1">
    <citation type="submission" date="2015-12" db="EMBL/GenBank/DDBJ databases">
        <title>Genome sequence of Mucilaginibacter gotjawali.</title>
        <authorList>
            <person name="Lee J.S."/>
            <person name="Lee K.C."/>
            <person name="Kim K.K."/>
            <person name="Lee B.W."/>
        </authorList>
    </citation>
    <scope>NUCLEOTIDE SEQUENCE [LARGE SCALE GENOMIC DNA]</scope>
    <source>
        <strain evidence="1 2">SA3-7</strain>
    </source>
</reference>
<dbReference type="RefSeq" id="WP_096354028.1">
    <property type="nucleotide sequence ID" value="NZ_AP017313.1"/>
</dbReference>
<dbReference type="EMBL" id="AP017313">
    <property type="protein sequence ID" value="BAU55638.1"/>
    <property type="molecule type" value="Genomic_DNA"/>
</dbReference>
<dbReference type="AlphaFoldDB" id="A0A0X8X5U4"/>
<gene>
    <name evidence="1" type="ORF">MgSA37_03829</name>
</gene>